<keyword evidence="6 8" id="KW-1133">Transmembrane helix</keyword>
<keyword evidence="7 8" id="KW-0472">Membrane</keyword>
<comment type="similarity">
    <text evidence="2">Belongs to the ZIP transporter (TC 2.A.5) family.</text>
</comment>
<name>A0A9X2BEW4_9BACL</name>
<sequence length="243" mass="25165">MWSAAMWGGISGSAVLLGAIAAMSFPIKKKIIGFIMAFGTGVLIGAATYELLGESVHSGGLFPTSMGFVIGAVVFTVLDLIVSRKGAHKRKRSAGQGESSSSSGIAIFIGTVMDAIPESIIIGASLIENNSVSWLLVIAIFISNIPEGLSSTSGMLKSNISKQKILILWITVLVISAFCSWAGYIFLEDASEDLMAIIASFAAGGIITMVGSTMLPEAFEEGGSLVGLIASIGLLASLILTRI</sequence>
<keyword evidence="10" id="KW-1185">Reference proteome</keyword>
<evidence type="ECO:0000256" key="8">
    <source>
        <dbReference type="SAM" id="Phobius"/>
    </source>
</evidence>
<dbReference type="GO" id="GO:0005886">
    <property type="term" value="C:plasma membrane"/>
    <property type="evidence" value="ECO:0007669"/>
    <property type="project" value="UniProtKB-SubCell"/>
</dbReference>
<accession>A0A9X2BEW4</accession>
<feature type="transmembrane region" description="Helical" evidence="8">
    <location>
        <begin position="133"/>
        <end position="153"/>
    </location>
</feature>
<gene>
    <name evidence="9" type="ORF">LCY76_21045</name>
</gene>
<evidence type="ECO:0000256" key="7">
    <source>
        <dbReference type="ARBA" id="ARBA00023136"/>
    </source>
</evidence>
<reference evidence="9" key="1">
    <citation type="submission" date="2021-09" db="EMBL/GenBank/DDBJ databases">
        <title>Genome analysis of Fictibacillus sp. KIGAM418 isolated from marine sediment.</title>
        <authorList>
            <person name="Seo M.-J."/>
            <person name="Cho E.-S."/>
            <person name="Hwang C.Y."/>
        </authorList>
    </citation>
    <scope>NUCLEOTIDE SEQUENCE</scope>
    <source>
        <strain evidence="9">KIGAM418</strain>
    </source>
</reference>
<feature type="transmembrane region" description="Helical" evidence="8">
    <location>
        <begin position="165"/>
        <end position="187"/>
    </location>
</feature>
<evidence type="ECO:0000256" key="1">
    <source>
        <dbReference type="ARBA" id="ARBA00004651"/>
    </source>
</evidence>
<comment type="subcellular location">
    <subcellularLocation>
        <location evidence="1">Cell membrane</location>
        <topology evidence="1">Multi-pass membrane protein</topology>
    </subcellularLocation>
</comment>
<dbReference type="AlphaFoldDB" id="A0A9X2BEW4"/>
<dbReference type="EMBL" id="JAIWJX010000002">
    <property type="protein sequence ID" value="MCK6259061.1"/>
    <property type="molecule type" value="Genomic_DNA"/>
</dbReference>
<evidence type="ECO:0000256" key="6">
    <source>
        <dbReference type="ARBA" id="ARBA00022989"/>
    </source>
</evidence>
<evidence type="ECO:0000256" key="4">
    <source>
        <dbReference type="ARBA" id="ARBA00022692"/>
    </source>
</evidence>
<protein>
    <submittedName>
        <fullName evidence="9">ZIP family metal transporter</fullName>
    </submittedName>
</protein>
<feature type="transmembrane region" description="Helical" evidence="8">
    <location>
        <begin position="193"/>
        <end position="215"/>
    </location>
</feature>
<proteinExistence type="inferred from homology"/>
<evidence type="ECO:0000256" key="5">
    <source>
        <dbReference type="ARBA" id="ARBA00022833"/>
    </source>
</evidence>
<dbReference type="GO" id="GO:0005385">
    <property type="term" value="F:zinc ion transmembrane transporter activity"/>
    <property type="evidence" value="ECO:0007669"/>
    <property type="project" value="TreeGrafter"/>
</dbReference>
<comment type="caution">
    <text evidence="9">The sequence shown here is derived from an EMBL/GenBank/DDBJ whole genome shotgun (WGS) entry which is preliminary data.</text>
</comment>
<dbReference type="PANTHER" id="PTHR11040:SF211">
    <property type="entry name" value="ZINC TRANSPORTER ZIP11"/>
    <property type="match status" value="1"/>
</dbReference>
<dbReference type="PANTHER" id="PTHR11040">
    <property type="entry name" value="ZINC/IRON TRANSPORTER"/>
    <property type="match status" value="1"/>
</dbReference>
<keyword evidence="3" id="KW-1003">Cell membrane</keyword>
<feature type="transmembrane region" description="Helical" evidence="8">
    <location>
        <begin position="6"/>
        <end position="24"/>
    </location>
</feature>
<evidence type="ECO:0000256" key="3">
    <source>
        <dbReference type="ARBA" id="ARBA00022475"/>
    </source>
</evidence>
<keyword evidence="4 8" id="KW-0812">Transmembrane</keyword>
<feature type="transmembrane region" description="Helical" evidence="8">
    <location>
        <begin position="31"/>
        <end position="49"/>
    </location>
</feature>
<evidence type="ECO:0000313" key="10">
    <source>
        <dbReference type="Proteomes" id="UP001139011"/>
    </source>
</evidence>
<evidence type="ECO:0000313" key="9">
    <source>
        <dbReference type="EMBL" id="MCK6259061.1"/>
    </source>
</evidence>
<feature type="transmembrane region" description="Helical" evidence="8">
    <location>
        <begin position="61"/>
        <end position="82"/>
    </location>
</feature>
<evidence type="ECO:0000256" key="2">
    <source>
        <dbReference type="ARBA" id="ARBA00006939"/>
    </source>
</evidence>
<feature type="transmembrane region" description="Helical" evidence="8">
    <location>
        <begin position="222"/>
        <end position="240"/>
    </location>
</feature>
<dbReference type="RefSeq" id="WP_248254275.1">
    <property type="nucleotide sequence ID" value="NZ_JAIWJX010000002.1"/>
</dbReference>
<dbReference type="Proteomes" id="UP001139011">
    <property type="component" value="Unassembled WGS sequence"/>
</dbReference>
<dbReference type="Pfam" id="PF02535">
    <property type="entry name" value="Zip"/>
    <property type="match status" value="1"/>
</dbReference>
<keyword evidence="5" id="KW-0862">Zinc</keyword>
<organism evidence="9 10">
    <name type="scientific">Fictibacillus marinisediminis</name>
    <dbReference type="NCBI Taxonomy" id="2878389"/>
    <lineage>
        <taxon>Bacteria</taxon>
        <taxon>Bacillati</taxon>
        <taxon>Bacillota</taxon>
        <taxon>Bacilli</taxon>
        <taxon>Bacillales</taxon>
        <taxon>Fictibacillaceae</taxon>
        <taxon>Fictibacillus</taxon>
    </lineage>
</organism>
<dbReference type="InterPro" id="IPR003689">
    <property type="entry name" value="ZIP"/>
</dbReference>